<name>A0A8E0RY85_9TREM</name>
<evidence type="ECO:0000313" key="3">
    <source>
        <dbReference type="Proteomes" id="UP000728185"/>
    </source>
</evidence>
<reference evidence="2" key="1">
    <citation type="submission" date="2019-05" db="EMBL/GenBank/DDBJ databases">
        <title>Annotation for the trematode Fasciolopsis buski.</title>
        <authorList>
            <person name="Choi Y.-J."/>
        </authorList>
    </citation>
    <scope>NUCLEOTIDE SEQUENCE</scope>
    <source>
        <strain evidence="2">HT</strain>
        <tissue evidence="2">Whole worm</tissue>
    </source>
</reference>
<comment type="caution">
    <text evidence="2">The sequence shown here is derived from an EMBL/GenBank/DDBJ whole genome shotgun (WGS) entry which is preliminary data.</text>
</comment>
<feature type="region of interest" description="Disordered" evidence="1">
    <location>
        <begin position="36"/>
        <end position="116"/>
    </location>
</feature>
<organism evidence="2 3">
    <name type="scientific">Fasciolopsis buskii</name>
    <dbReference type="NCBI Taxonomy" id="27845"/>
    <lineage>
        <taxon>Eukaryota</taxon>
        <taxon>Metazoa</taxon>
        <taxon>Spiralia</taxon>
        <taxon>Lophotrochozoa</taxon>
        <taxon>Platyhelminthes</taxon>
        <taxon>Trematoda</taxon>
        <taxon>Digenea</taxon>
        <taxon>Plagiorchiida</taxon>
        <taxon>Echinostomata</taxon>
        <taxon>Echinostomatoidea</taxon>
        <taxon>Fasciolidae</taxon>
        <taxon>Fasciolopsis</taxon>
    </lineage>
</organism>
<keyword evidence="3" id="KW-1185">Reference proteome</keyword>
<feature type="compositionally biased region" description="Low complexity" evidence="1">
    <location>
        <begin position="36"/>
        <end position="47"/>
    </location>
</feature>
<proteinExistence type="predicted"/>
<dbReference type="OrthoDB" id="1923159at2759"/>
<sequence>MYLHELGDPAASFTKIEMQLGRHTKYMNSLLSKYMPPTASSSSSAPTLNSCSHATTSAEDSSCSQKDSSQTSIRFRGRTDLGCERSTGSSVKGACRSVHTRPLTEVEPTPSTLSGDTRRTRLLRSDFAYPDFNVNESSNEPVLSPCDRSSKTNVWNKQLSADFVKPSSQKYESGKLSSSFSHVYTNGLGGANIEKCSRLPKKPNEVRRIQSSDPGGAASHRKSVGSEPYPVINGNAACVESPTGGDWYHSSPPSDSANHLNFGEDPVDIDFDPFLESQQGLAELLAAEVNKIGLTSEQTAKGIYDNTGHNGSSVACALDSHSQLLTTSTVGSSMSDFQCSQSGRVAFPWMSDFMQSKTDCQTDLSQQNAQSVYPRIYPPPGFEDSAGILQRSAESSMFSSPHADPLLSYEASDPGCSLAASRHTEQAGLTSNNGLISNSANYSFGHAPCNAGNKIDSNFDSFSQTRLSKSVDSNSHYRLPSSFAGLTENNIPFNTQDRVAQRSDSLATLFTAAFNTATAMLSHRAAASGDKVNLCTAKSSPPSNFDLSTFFNQLCRHSPFFSSLTAAQPAPDWNPAVGCNGGMAGSGSGDNLIRLSGNSTDQLLDSVNSTAVAVAATAAAASVLLPSVQFPSRPNVLSNEDNNSQMNLPNYSIPPGLSKPMSNLLQQELSEVDRGTFPVCASGMAPSSDSTVTSKFNSFCTPLTWQMDDPAIVSGQFAPMDNVPDLSHPSSVWKGAPSLSPSTELIQQLWRSGAGISPILGSHLTPGLGFSSSNQNSGAAAVVQRTVLRDSSLQSPSHPQSTE</sequence>
<evidence type="ECO:0000256" key="1">
    <source>
        <dbReference type="SAM" id="MobiDB-lite"/>
    </source>
</evidence>
<evidence type="ECO:0000313" key="2">
    <source>
        <dbReference type="EMBL" id="KAA0196151.1"/>
    </source>
</evidence>
<feature type="compositionally biased region" description="Low complexity" evidence="1">
    <location>
        <begin position="57"/>
        <end position="72"/>
    </location>
</feature>
<dbReference type="AlphaFoldDB" id="A0A8E0RY85"/>
<accession>A0A8E0RY85</accession>
<feature type="region of interest" description="Disordered" evidence="1">
    <location>
        <begin position="205"/>
        <end position="229"/>
    </location>
</feature>
<dbReference type="EMBL" id="LUCM01003222">
    <property type="protein sequence ID" value="KAA0196151.1"/>
    <property type="molecule type" value="Genomic_DNA"/>
</dbReference>
<dbReference type="Proteomes" id="UP000728185">
    <property type="component" value="Unassembled WGS sequence"/>
</dbReference>
<protein>
    <submittedName>
        <fullName evidence="2">Uncharacterized protein</fullName>
    </submittedName>
</protein>
<gene>
    <name evidence="2" type="ORF">FBUS_08298</name>
</gene>